<keyword evidence="1" id="KW-0472">Membrane</keyword>
<evidence type="ECO:0000313" key="5">
    <source>
        <dbReference type="Proteomes" id="UP001595455"/>
    </source>
</evidence>
<dbReference type="Proteomes" id="UP000240957">
    <property type="component" value="Unassembled WGS sequence"/>
</dbReference>
<dbReference type="Proteomes" id="UP001595455">
    <property type="component" value="Unassembled WGS sequence"/>
</dbReference>
<protein>
    <submittedName>
        <fullName evidence="2">PepSY-associated TM helix domain-containing protein</fullName>
    </submittedName>
</protein>
<accession>A0A371YN52</accession>
<dbReference type="InterPro" id="IPR032307">
    <property type="entry name" value="PepSY_TM-like_2"/>
</dbReference>
<sequence length="198" mass="22478">MYQKRDFYRHARYVHGWLSAFAFLVLIFFSITGIFLNHPEWFEPAKKENTSTISLPDELLAEIKAKENPSDLILNYIRQQQADALIGRYQSSEVLDGEIMIHLESPAGSSDVWVTLDTAEMEISSKPASTISLINDLHRGKNSGTAWRWLIDISAILITILSLAGFILFLSIKTRLITHLVLIASSIVLFMWLIWAAI</sequence>
<evidence type="ECO:0000313" key="4">
    <source>
        <dbReference type="Proteomes" id="UP000240957"/>
    </source>
</evidence>
<reference evidence="3 4" key="2">
    <citation type="submission" date="2018-08" db="EMBL/GenBank/DDBJ databases">
        <title>The draft genome of Acinetobacter sichuanensis strain WCHAc060041.</title>
        <authorList>
            <person name="Qin J."/>
            <person name="Feng Y."/>
            <person name="Zong Z."/>
        </authorList>
    </citation>
    <scope>NUCLEOTIDE SEQUENCE [LARGE SCALE GENOMIC DNA]</scope>
    <source>
        <strain evidence="3 4">WCHAc060041</strain>
    </source>
</reference>
<keyword evidence="1" id="KW-0812">Transmembrane</keyword>
<comment type="caution">
    <text evidence="3">The sequence shown here is derived from an EMBL/GenBank/DDBJ whole genome shotgun (WGS) entry which is preliminary data.</text>
</comment>
<dbReference type="RefSeq" id="WP_107008983.1">
    <property type="nucleotide sequence ID" value="NZ_JBHRSF010000034.1"/>
</dbReference>
<feature type="transmembrane region" description="Helical" evidence="1">
    <location>
        <begin position="176"/>
        <end position="195"/>
    </location>
</feature>
<dbReference type="EMBL" id="JBHRSF010000034">
    <property type="protein sequence ID" value="MFC2995671.1"/>
    <property type="molecule type" value="Genomic_DNA"/>
</dbReference>
<dbReference type="PANTHER" id="PTHR40115">
    <property type="entry name" value="INNER MEMBRANE PROTEIN WITH PEPSY TM HELIX"/>
    <property type="match status" value="1"/>
</dbReference>
<reference evidence="5" key="3">
    <citation type="journal article" date="2019" name="Int. J. Syst. Evol. Microbiol.">
        <title>The Global Catalogue of Microorganisms (GCM) 10K type strain sequencing project: providing services to taxonomists for standard genome sequencing and annotation.</title>
        <authorList>
            <consortium name="The Broad Institute Genomics Platform"/>
            <consortium name="The Broad Institute Genome Sequencing Center for Infectious Disease"/>
            <person name="Wu L."/>
            <person name="Ma J."/>
        </authorList>
    </citation>
    <scope>NUCLEOTIDE SEQUENCE [LARGE SCALE GENOMIC DNA]</scope>
    <source>
        <strain evidence="5">KCTC 62575</strain>
    </source>
</reference>
<keyword evidence="5" id="KW-1185">Reference proteome</keyword>
<dbReference type="AlphaFoldDB" id="A0A371YN52"/>
<feature type="transmembrane region" description="Helical" evidence="1">
    <location>
        <begin position="146"/>
        <end position="169"/>
    </location>
</feature>
<name>A0A371YN52_9GAMM</name>
<evidence type="ECO:0000313" key="2">
    <source>
        <dbReference type="EMBL" id="MFC2995671.1"/>
    </source>
</evidence>
<dbReference type="EMBL" id="PYIX02000025">
    <property type="protein sequence ID" value="RFC82897.1"/>
    <property type="molecule type" value="Genomic_DNA"/>
</dbReference>
<organism evidence="3 4">
    <name type="scientific">Acinetobacter sichuanensis</name>
    <dbReference type="NCBI Taxonomy" id="2136183"/>
    <lineage>
        <taxon>Bacteria</taxon>
        <taxon>Pseudomonadati</taxon>
        <taxon>Pseudomonadota</taxon>
        <taxon>Gammaproteobacteria</taxon>
        <taxon>Moraxellales</taxon>
        <taxon>Moraxellaceae</taxon>
        <taxon>Acinetobacter</taxon>
    </lineage>
</organism>
<evidence type="ECO:0000313" key="3">
    <source>
        <dbReference type="EMBL" id="RFC82897.1"/>
    </source>
</evidence>
<dbReference type="Pfam" id="PF16357">
    <property type="entry name" value="PepSY_TM_like_2"/>
    <property type="match status" value="1"/>
</dbReference>
<gene>
    <name evidence="2" type="ORF">ACFODO_10390</name>
    <name evidence="3" type="ORF">C9E89_014350</name>
</gene>
<proteinExistence type="predicted"/>
<dbReference type="OrthoDB" id="27171at2"/>
<dbReference type="PANTHER" id="PTHR40115:SF1">
    <property type="entry name" value="INNER MEMBRANE PROTEIN WITH PEPSY TM HELIX"/>
    <property type="match status" value="1"/>
</dbReference>
<feature type="transmembrane region" description="Helical" evidence="1">
    <location>
        <begin position="12"/>
        <end position="36"/>
    </location>
</feature>
<keyword evidence="1" id="KW-1133">Transmembrane helix</keyword>
<reference evidence="2" key="4">
    <citation type="submission" date="2024-09" db="EMBL/GenBank/DDBJ databases">
        <authorList>
            <person name="Sun Q."/>
            <person name="Mori K."/>
        </authorList>
    </citation>
    <scope>NUCLEOTIDE SEQUENCE</scope>
    <source>
        <strain evidence="2">KCTC 62575</strain>
    </source>
</reference>
<reference evidence="2" key="1">
    <citation type="journal article" date="2014" name="Int. J. Syst. Evol. Microbiol.">
        <title>Complete genome of a new Firmicutes species belonging to the dominant human colonic microbiota ('Ruminococcus bicirculans') reveals two chromosomes and a selective capacity to utilize plant glucans.</title>
        <authorList>
            <consortium name="NISC Comparative Sequencing Program"/>
            <person name="Wegmann U."/>
            <person name="Louis P."/>
            <person name="Goesmann A."/>
            <person name="Henrissat B."/>
            <person name="Duncan S.H."/>
            <person name="Flint H.J."/>
        </authorList>
    </citation>
    <scope>NUCLEOTIDE SEQUENCE</scope>
    <source>
        <strain evidence="2">KCTC 62575</strain>
    </source>
</reference>
<evidence type="ECO:0000256" key="1">
    <source>
        <dbReference type="SAM" id="Phobius"/>
    </source>
</evidence>